<sequence length="105" mass="11987">MRREELNIMANVNIIEKLKAELVAIIGDLFKLLCKGSNVTQDAILNCISGAIIILYMLADRLGYSYIAVDECIKRKLKTGIIEEDQIEKEGKDLSRLYSHMKERQ</sequence>
<dbReference type="Proteomes" id="UP000075531">
    <property type="component" value="Unassembled WGS sequence"/>
</dbReference>
<dbReference type="InterPro" id="IPR025984">
    <property type="entry name" value="DCTPP"/>
</dbReference>
<accession>A0A151B2F7</accession>
<dbReference type="EMBL" id="LTBA01000025">
    <property type="protein sequence ID" value="KYH34101.1"/>
    <property type="molecule type" value="Genomic_DNA"/>
</dbReference>
<keyword evidence="2" id="KW-1185">Reference proteome</keyword>
<dbReference type="GO" id="GO:0047429">
    <property type="term" value="F:nucleoside triphosphate diphosphatase activity"/>
    <property type="evidence" value="ECO:0007669"/>
    <property type="project" value="InterPro"/>
</dbReference>
<dbReference type="PATRIC" id="fig|1121338.3.peg.2007"/>
<comment type="caution">
    <text evidence="1">The sequence shown here is derived from an EMBL/GenBank/DDBJ whole genome shotgun (WGS) entry which is preliminary data.</text>
</comment>
<dbReference type="STRING" id="1121338.CLTEP_19460"/>
<dbReference type="Pfam" id="PF12643">
    <property type="entry name" value="MazG-like"/>
    <property type="match status" value="1"/>
</dbReference>
<proteinExistence type="predicted"/>
<organism evidence="1 2">
    <name type="scientific">Clostridium tepidiprofundi DSM 19306</name>
    <dbReference type="NCBI Taxonomy" id="1121338"/>
    <lineage>
        <taxon>Bacteria</taxon>
        <taxon>Bacillati</taxon>
        <taxon>Bacillota</taxon>
        <taxon>Clostridia</taxon>
        <taxon>Eubacteriales</taxon>
        <taxon>Clostridiaceae</taxon>
        <taxon>Clostridium</taxon>
    </lineage>
</organism>
<name>A0A151B2F7_9CLOT</name>
<evidence type="ECO:0000313" key="2">
    <source>
        <dbReference type="Proteomes" id="UP000075531"/>
    </source>
</evidence>
<reference evidence="1 2" key="1">
    <citation type="submission" date="2016-02" db="EMBL/GenBank/DDBJ databases">
        <title>Genome sequence of Clostridium tepidiprofundi DSM 19306.</title>
        <authorList>
            <person name="Poehlein A."/>
            <person name="Daniel R."/>
        </authorList>
    </citation>
    <scope>NUCLEOTIDE SEQUENCE [LARGE SCALE GENOMIC DNA]</scope>
    <source>
        <strain evidence="1 2">DSM 19306</strain>
    </source>
</reference>
<dbReference type="RefSeq" id="WP_066826076.1">
    <property type="nucleotide sequence ID" value="NZ_LTBA01000025.1"/>
</dbReference>
<dbReference type="OrthoDB" id="2381770at2"/>
<evidence type="ECO:0000313" key="1">
    <source>
        <dbReference type="EMBL" id="KYH34101.1"/>
    </source>
</evidence>
<protein>
    <submittedName>
        <fullName evidence="1">MazG-like family protein</fullName>
    </submittedName>
</protein>
<dbReference type="GO" id="GO:0009143">
    <property type="term" value="P:nucleoside triphosphate catabolic process"/>
    <property type="evidence" value="ECO:0007669"/>
    <property type="project" value="InterPro"/>
</dbReference>
<gene>
    <name evidence="1" type="ORF">CLTEP_19460</name>
</gene>
<dbReference type="AlphaFoldDB" id="A0A151B2F7"/>